<dbReference type="EMBL" id="CABVPY010000033">
    <property type="protein sequence ID" value="VWB98038.1"/>
    <property type="molecule type" value="Genomic_DNA"/>
</dbReference>
<dbReference type="InterPro" id="IPR001633">
    <property type="entry name" value="EAL_dom"/>
</dbReference>
<dbReference type="PANTHER" id="PTHR33121">
    <property type="entry name" value="CYCLIC DI-GMP PHOSPHODIESTERASE PDEF"/>
    <property type="match status" value="1"/>
</dbReference>
<evidence type="ECO:0000313" key="2">
    <source>
        <dbReference type="EMBL" id="VWB98038.1"/>
    </source>
</evidence>
<dbReference type="PROSITE" id="PS50883">
    <property type="entry name" value="EAL"/>
    <property type="match status" value="1"/>
</dbReference>
<dbReference type="SUPFAM" id="SSF141868">
    <property type="entry name" value="EAL domain-like"/>
    <property type="match status" value="1"/>
</dbReference>
<reference evidence="2 3" key="1">
    <citation type="submission" date="2019-09" db="EMBL/GenBank/DDBJ databases">
        <authorList>
            <person name="Depoorter E."/>
        </authorList>
    </citation>
    <scope>NUCLEOTIDE SEQUENCE [LARGE SCALE GENOMIC DNA]</scope>
    <source>
        <strain evidence="2">LMG 6863</strain>
    </source>
</reference>
<proteinExistence type="predicted"/>
<dbReference type="GO" id="GO:0071111">
    <property type="term" value="F:cyclic-guanylate-specific phosphodiesterase activity"/>
    <property type="evidence" value="ECO:0007669"/>
    <property type="project" value="InterPro"/>
</dbReference>
<dbReference type="Pfam" id="PF00563">
    <property type="entry name" value="EAL"/>
    <property type="match status" value="1"/>
</dbReference>
<dbReference type="Gene3D" id="3.20.20.450">
    <property type="entry name" value="EAL domain"/>
    <property type="match status" value="1"/>
</dbReference>
<organism evidence="2 3">
    <name type="scientific">Burkholderia lata (strain ATCC 17760 / DSM 23089 / LMG 22485 / NCIMB 9086 / R18194 / 383)</name>
    <dbReference type="NCBI Taxonomy" id="482957"/>
    <lineage>
        <taxon>Bacteria</taxon>
        <taxon>Pseudomonadati</taxon>
        <taxon>Pseudomonadota</taxon>
        <taxon>Betaproteobacteria</taxon>
        <taxon>Burkholderiales</taxon>
        <taxon>Burkholderiaceae</taxon>
        <taxon>Burkholderia</taxon>
        <taxon>Burkholderia cepacia complex</taxon>
    </lineage>
</organism>
<dbReference type="InterPro" id="IPR050706">
    <property type="entry name" value="Cyclic-di-GMP_PDE-like"/>
</dbReference>
<dbReference type="InterPro" id="IPR035919">
    <property type="entry name" value="EAL_sf"/>
</dbReference>
<protein>
    <submittedName>
        <fullName evidence="2">Diguanylate phosphodiesterase</fullName>
    </submittedName>
</protein>
<dbReference type="AlphaFoldDB" id="A0A6P2NU00"/>
<gene>
    <name evidence="2" type="ORF">BLA6863_04706</name>
</gene>
<evidence type="ECO:0000259" key="1">
    <source>
        <dbReference type="PROSITE" id="PS50883"/>
    </source>
</evidence>
<name>A0A6P2NU00_BURL3</name>
<dbReference type="SMART" id="SM00052">
    <property type="entry name" value="EAL"/>
    <property type="match status" value="1"/>
</dbReference>
<feature type="domain" description="EAL" evidence="1">
    <location>
        <begin position="17"/>
        <end position="271"/>
    </location>
</feature>
<accession>A0A6P2NU00</accession>
<dbReference type="CDD" id="cd01948">
    <property type="entry name" value="EAL"/>
    <property type="match status" value="1"/>
</dbReference>
<sequence>MFASEIAMSSMAARFNSLDIANDAERGLDRKEFFLVFQPKIQIQTGLLSGFESLLRWRHPEYGILMPSEFIDLVENSPLACRFTDFILIEAAKTLAGWAARGYDGLLLSINLPAQEITQHRMIKRLSAVLDEYAVRAERIQIEITESFVPGQLDKLEAAIASIREIGASVAIDDFGAGCWSLGMLHRLAVDTLKLDRSFIRDIHENSESRVIAETLVWLGKRLGKQVVVEGVETEAQYLWARTMTQIDCQGYYISEPVPEVQIHNLVAKHGVVC</sequence>
<dbReference type="PANTHER" id="PTHR33121:SF70">
    <property type="entry name" value="SIGNALING PROTEIN YKOW"/>
    <property type="match status" value="1"/>
</dbReference>
<evidence type="ECO:0000313" key="3">
    <source>
        <dbReference type="Proteomes" id="UP000494170"/>
    </source>
</evidence>
<dbReference type="Proteomes" id="UP000494170">
    <property type="component" value="Unassembled WGS sequence"/>
</dbReference>